<feature type="region of interest" description="Disordered" evidence="1">
    <location>
        <begin position="1"/>
        <end position="21"/>
    </location>
</feature>
<dbReference type="Proteomes" id="UP001162162">
    <property type="component" value="Unassembled WGS sequence"/>
</dbReference>
<accession>A0AAV8Z9I6</accession>
<evidence type="ECO:0000313" key="2">
    <source>
        <dbReference type="EMBL" id="KAJ8960126.1"/>
    </source>
</evidence>
<name>A0AAV8Z9I6_9CUCU</name>
<sequence length="93" mass="10505">MNYPPPRFVPHISHNPPYPPGPCTPPPPNPLYYYPQLPPPSLPNVNVPPPTYMYPEGAPMYPQYYHQGGDSGHLTKFECDEQKIITYGAFHAI</sequence>
<reference evidence="2" key="1">
    <citation type="journal article" date="2023" name="Insect Mol. Biol.">
        <title>Genome sequencing provides insights into the evolution of gene families encoding plant cell wall-degrading enzymes in longhorned beetles.</title>
        <authorList>
            <person name="Shin N.R."/>
            <person name="Okamura Y."/>
            <person name="Kirsch R."/>
            <person name="Pauchet Y."/>
        </authorList>
    </citation>
    <scope>NUCLEOTIDE SEQUENCE</scope>
    <source>
        <strain evidence="2">AMC_N1</strain>
    </source>
</reference>
<dbReference type="AlphaFoldDB" id="A0AAV8Z9I6"/>
<comment type="caution">
    <text evidence="2">The sequence shown here is derived from an EMBL/GenBank/DDBJ whole genome shotgun (WGS) entry which is preliminary data.</text>
</comment>
<evidence type="ECO:0000256" key="1">
    <source>
        <dbReference type="SAM" id="MobiDB-lite"/>
    </source>
</evidence>
<keyword evidence="3" id="KW-1185">Reference proteome</keyword>
<evidence type="ECO:0000313" key="3">
    <source>
        <dbReference type="Proteomes" id="UP001162162"/>
    </source>
</evidence>
<gene>
    <name evidence="2" type="ORF">NQ318_003845</name>
</gene>
<dbReference type="EMBL" id="JAPWTK010000009">
    <property type="protein sequence ID" value="KAJ8960126.1"/>
    <property type="molecule type" value="Genomic_DNA"/>
</dbReference>
<organism evidence="2 3">
    <name type="scientific">Aromia moschata</name>
    <dbReference type="NCBI Taxonomy" id="1265417"/>
    <lineage>
        <taxon>Eukaryota</taxon>
        <taxon>Metazoa</taxon>
        <taxon>Ecdysozoa</taxon>
        <taxon>Arthropoda</taxon>
        <taxon>Hexapoda</taxon>
        <taxon>Insecta</taxon>
        <taxon>Pterygota</taxon>
        <taxon>Neoptera</taxon>
        <taxon>Endopterygota</taxon>
        <taxon>Coleoptera</taxon>
        <taxon>Polyphaga</taxon>
        <taxon>Cucujiformia</taxon>
        <taxon>Chrysomeloidea</taxon>
        <taxon>Cerambycidae</taxon>
        <taxon>Cerambycinae</taxon>
        <taxon>Callichromatini</taxon>
        <taxon>Aromia</taxon>
    </lineage>
</organism>
<proteinExistence type="predicted"/>
<protein>
    <submittedName>
        <fullName evidence="2">Uncharacterized protein</fullName>
    </submittedName>
</protein>